<dbReference type="InterPro" id="IPR045851">
    <property type="entry name" value="AMP-bd_C_sf"/>
</dbReference>
<keyword evidence="2" id="KW-1185">Reference proteome</keyword>
<sequence>MASTAILRSQSHGAHVVVADEAAFGVDAVARFCRQRLAVYKVPSVFKIESNLPRNATGKVRKNLLVATVG</sequence>
<gene>
    <name evidence="1" type="ORF">ACFLIM_42520</name>
</gene>
<accession>A0ABW7AR55</accession>
<dbReference type="EMBL" id="JBICRM010000040">
    <property type="protein sequence ID" value="MFG1709861.1"/>
    <property type="molecule type" value="Genomic_DNA"/>
</dbReference>
<name>A0ABW7AR55_9ACTN</name>
<comment type="caution">
    <text evidence="1">The sequence shown here is derived from an EMBL/GenBank/DDBJ whole genome shotgun (WGS) entry which is preliminary data.</text>
</comment>
<dbReference type="Gene3D" id="3.30.300.30">
    <property type="match status" value="1"/>
</dbReference>
<evidence type="ECO:0008006" key="3">
    <source>
        <dbReference type="Google" id="ProtNLM"/>
    </source>
</evidence>
<evidence type="ECO:0000313" key="2">
    <source>
        <dbReference type="Proteomes" id="UP001603978"/>
    </source>
</evidence>
<dbReference type="SUPFAM" id="SSF56801">
    <property type="entry name" value="Acetyl-CoA synthetase-like"/>
    <property type="match status" value="1"/>
</dbReference>
<dbReference type="Proteomes" id="UP001603978">
    <property type="component" value="Unassembled WGS sequence"/>
</dbReference>
<organism evidence="1 2">
    <name type="scientific">Nonomuraea marmarensis</name>
    <dbReference type="NCBI Taxonomy" id="3351344"/>
    <lineage>
        <taxon>Bacteria</taxon>
        <taxon>Bacillati</taxon>
        <taxon>Actinomycetota</taxon>
        <taxon>Actinomycetes</taxon>
        <taxon>Streptosporangiales</taxon>
        <taxon>Streptosporangiaceae</taxon>
        <taxon>Nonomuraea</taxon>
    </lineage>
</organism>
<proteinExistence type="predicted"/>
<dbReference type="RefSeq" id="WP_393175084.1">
    <property type="nucleotide sequence ID" value="NZ_JBICRM010000040.1"/>
</dbReference>
<reference evidence="1 2" key="1">
    <citation type="submission" date="2024-10" db="EMBL/GenBank/DDBJ databases">
        <authorList>
            <person name="Topkara A.R."/>
            <person name="Saygin H."/>
        </authorList>
    </citation>
    <scope>NUCLEOTIDE SEQUENCE [LARGE SCALE GENOMIC DNA]</scope>
    <source>
        <strain evidence="1 2">M3C6</strain>
    </source>
</reference>
<protein>
    <recommendedName>
        <fullName evidence="3">AMP-binding enzyme C-terminal domain-containing protein</fullName>
    </recommendedName>
</protein>
<evidence type="ECO:0000313" key="1">
    <source>
        <dbReference type="EMBL" id="MFG1709861.1"/>
    </source>
</evidence>